<dbReference type="AlphaFoldDB" id="A0A494Y7T7"/>
<keyword evidence="8 12" id="KW-0326">Glycosidase</keyword>
<dbReference type="PANTHER" id="PTHR32092:SF6">
    <property type="entry name" value="ALPHA-GALACTOSIDASE"/>
    <property type="match status" value="1"/>
</dbReference>
<keyword evidence="10" id="KW-0533">Nickel</keyword>
<sequence length="478" mass="53253">MASKRPIKITLVGAGSTVFARNLLGDILAYPELADSEIALYDIDEKRLGLSELVAQRVAGHLGVKPRIVATTDRARALDGADYALNMIQVGGYKPSTVIDFEIPKRYGLEQTIGDTLGIGGIMRGLRTIPVMLDILGDMERLCPDVVHLNYVNPMAILCWAISRASRIRTVGLCHSVQGTAAELAEDIGVPFEEIDYLCAGINHMAFYLKFERAGRDLYPELHRVRAEGRVPDFNRVRYEMLHRLGYFPTESSEHFSEYVPWFIKRGREELLEKFNIPLDEYPGRCQVYEASWEYFEKELREPGSQDPEALRAALLASGIKVMDKRHDGAVRNLEGLRKVRRSVEYGATIIHAIETGSPKVIYGNVPNHRLIDNLPEGCCVEVPCLVDANGVQPTRIGALPPQLAALMRTNIGVQELTVEAALTGRRDHVYHAAMLDPHTAAELDVEQIVSLVDDLLDAHRDRLPESLQRGSRVELAA</sequence>
<keyword evidence="5 12" id="KW-0520">NAD</keyword>
<evidence type="ECO:0000259" key="13">
    <source>
        <dbReference type="Pfam" id="PF11975"/>
    </source>
</evidence>
<evidence type="ECO:0000313" key="14">
    <source>
        <dbReference type="EMBL" id="RKP58426.1"/>
    </source>
</evidence>
<dbReference type="GO" id="GO:0004553">
    <property type="term" value="F:hydrolase activity, hydrolyzing O-glycosyl compounds"/>
    <property type="evidence" value="ECO:0007669"/>
    <property type="project" value="InterPro"/>
</dbReference>
<keyword evidence="7" id="KW-0119">Carbohydrate metabolism</keyword>
<dbReference type="InterPro" id="IPR053715">
    <property type="entry name" value="GH4_Enzyme_sf"/>
</dbReference>
<evidence type="ECO:0000256" key="11">
    <source>
        <dbReference type="PIRSR" id="PIRSR601088-4"/>
    </source>
</evidence>
<comment type="similarity">
    <text evidence="2 12">Belongs to the glycosyl hydrolase 4 family.</text>
</comment>
<dbReference type="InterPro" id="IPR022616">
    <property type="entry name" value="Glyco_hydro_4_C"/>
</dbReference>
<dbReference type="SUPFAM" id="SSF56327">
    <property type="entry name" value="LDH C-terminal domain-like"/>
    <property type="match status" value="1"/>
</dbReference>
<feature type="binding site" evidence="10">
    <location>
        <position position="204"/>
    </location>
    <ligand>
        <name>Mn(2+)</name>
        <dbReference type="ChEBI" id="CHEBI:29035"/>
    </ligand>
</feature>
<dbReference type="GO" id="GO:0016616">
    <property type="term" value="F:oxidoreductase activity, acting on the CH-OH group of donors, NAD or NADP as acceptor"/>
    <property type="evidence" value="ECO:0007669"/>
    <property type="project" value="InterPro"/>
</dbReference>
<dbReference type="NCBIfam" id="NF011657">
    <property type="entry name" value="PRK15076.1"/>
    <property type="match status" value="1"/>
</dbReference>
<feature type="binding site" evidence="9">
    <location>
        <position position="153"/>
    </location>
    <ligand>
        <name>substrate</name>
    </ligand>
</feature>
<dbReference type="GO" id="GO:0046872">
    <property type="term" value="F:metal ion binding"/>
    <property type="evidence" value="ECO:0007669"/>
    <property type="project" value="UniProtKB-KW"/>
</dbReference>
<dbReference type="Gene3D" id="3.90.1820.10">
    <property type="entry name" value="AglA-like glucosidase"/>
    <property type="match status" value="1"/>
</dbReference>
<dbReference type="RefSeq" id="WP_121081980.1">
    <property type="nucleotide sequence ID" value="NZ_RBZU01000001.1"/>
</dbReference>
<dbReference type="PRINTS" id="PR00732">
    <property type="entry name" value="GLHYDRLASE4"/>
</dbReference>
<evidence type="ECO:0000256" key="6">
    <source>
        <dbReference type="ARBA" id="ARBA00023211"/>
    </source>
</evidence>
<keyword evidence="15" id="KW-1185">Reference proteome</keyword>
<dbReference type="SUPFAM" id="SSF51735">
    <property type="entry name" value="NAD(P)-binding Rossmann-fold domains"/>
    <property type="match status" value="1"/>
</dbReference>
<feature type="domain" description="Glycosyl hydrolase family 4 C-terminal" evidence="13">
    <location>
        <begin position="199"/>
        <end position="440"/>
    </location>
</feature>
<keyword evidence="4 12" id="KW-0378">Hydrolase</keyword>
<keyword evidence="10" id="KW-0408">Iron</keyword>
<comment type="cofactor">
    <cofactor evidence="1">
        <name>Mn(2+)</name>
        <dbReference type="ChEBI" id="CHEBI:29035"/>
    </cofactor>
</comment>
<dbReference type="InterPro" id="IPR015955">
    <property type="entry name" value="Lactate_DH/Glyco_Ohase_4_C"/>
</dbReference>
<evidence type="ECO:0000256" key="12">
    <source>
        <dbReference type="RuleBase" id="RU361152"/>
    </source>
</evidence>
<dbReference type="InterPro" id="IPR036291">
    <property type="entry name" value="NAD(P)-bd_dom_sf"/>
</dbReference>
<evidence type="ECO:0000256" key="7">
    <source>
        <dbReference type="ARBA" id="ARBA00023277"/>
    </source>
</evidence>
<dbReference type="OrthoDB" id="9767022at2"/>
<comment type="cofactor">
    <cofactor evidence="12">
        <name>NAD(+)</name>
        <dbReference type="ChEBI" id="CHEBI:57540"/>
    </cofactor>
    <text evidence="12">Binds 1 NAD(+) per subunit.</text>
</comment>
<gene>
    <name evidence="14" type="ORF">D7S86_00190</name>
</gene>
<feature type="binding site" evidence="10">
    <location>
        <position position="174"/>
    </location>
    <ligand>
        <name>Mn(2+)</name>
        <dbReference type="ChEBI" id="CHEBI:29035"/>
    </ligand>
</feature>
<dbReference type="Pfam" id="PF02056">
    <property type="entry name" value="Glyco_hydro_4"/>
    <property type="match status" value="1"/>
</dbReference>
<dbReference type="InterPro" id="IPR001088">
    <property type="entry name" value="Glyco_hydro_4"/>
</dbReference>
<evidence type="ECO:0000313" key="15">
    <source>
        <dbReference type="Proteomes" id="UP000270342"/>
    </source>
</evidence>
<evidence type="ECO:0000256" key="2">
    <source>
        <dbReference type="ARBA" id="ARBA00010141"/>
    </source>
</evidence>
<evidence type="ECO:0000256" key="10">
    <source>
        <dbReference type="PIRSR" id="PIRSR601088-3"/>
    </source>
</evidence>
<accession>A0A494Y7T7</accession>
<evidence type="ECO:0000256" key="8">
    <source>
        <dbReference type="ARBA" id="ARBA00023295"/>
    </source>
</evidence>
<reference evidence="14 15" key="1">
    <citation type="submission" date="2018-10" db="EMBL/GenBank/DDBJ databases">
        <title>Robbsia sp. DHC34, isolated from soil.</title>
        <authorList>
            <person name="Gao Z.-H."/>
            <person name="Qiu L.-H."/>
        </authorList>
    </citation>
    <scope>NUCLEOTIDE SEQUENCE [LARGE SCALE GENOMIC DNA]</scope>
    <source>
        <strain evidence="14 15">DHC34</strain>
    </source>
</reference>
<dbReference type="PANTHER" id="PTHR32092">
    <property type="entry name" value="6-PHOSPHO-BETA-GLUCOSIDASE-RELATED"/>
    <property type="match status" value="1"/>
</dbReference>
<organism evidence="14 15">
    <name type="scientific">Pararobbsia silviterrae</name>
    <dbReference type="NCBI Taxonomy" id="1792498"/>
    <lineage>
        <taxon>Bacteria</taxon>
        <taxon>Pseudomonadati</taxon>
        <taxon>Pseudomonadota</taxon>
        <taxon>Betaproteobacteria</taxon>
        <taxon>Burkholderiales</taxon>
        <taxon>Burkholderiaceae</taxon>
        <taxon>Pararobbsia</taxon>
    </lineage>
</organism>
<keyword evidence="6 10" id="KW-0464">Manganese</keyword>
<evidence type="ECO:0000256" key="5">
    <source>
        <dbReference type="ARBA" id="ARBA00023027"/>
    </source>
</evidence>
<dbReference type="CDD" id="cd05297">
    <property type="entry name" value="GH4_alpha_glucosidase_galactosidase"/>
    <property type="match status" value="1"/>
</dbReference>
<name>A0A494Y7T7_9BURK</name>
<dbReference type="GO" id="GO:0005975">
    <property type="term" value="P:carbohydrate metabolic process"/>
    <property type="evidence" value="ECO:0007669"/>
    <property type="project" value="InterPro"/>
</dbReference>
<evidence type="ECO:0000256" key="4">
    <source>
        <dbReference type="ARBA" id="ARBA00022801"/>
    </source>
</evidence>
<dbReference type="Pfam" id="PF11975">
    <property type="entry name" value="Glyco_hydro_4C"/>
    <property type="match status" value="1"/>
</dbReference>
<evidence type="ECO:0000256" key="9">
    <source>
        <dbReference type="PIRSR" id="PIRSR601088-2"/>
    </source>
</evidence>
<keyword evidence="3 10" id="KW-0479">Metal-binding</keyword>
<feature type="site" description="Increases basicity of active site Tyr" evidence="11">
    <location>
        <position position="115"/>
    </location>
</feature>
<comment type="caution">
    <text evidence="14">The sequence shown here is derived from an EMBL/GenBank/DDBJ whole genome shotgun (WGS) entry which is preliminary data.</text>
</comment>
<dbReference type="EMBL" id="RBZU01000001">
    <property type="protein sequence ID" value="RKP58426.1"/>
    <property type="molecule type" value="Genomic_DNA"/>
</dbReference>
<dbReference type="Proteomes" id="UP000270342">
    <property type="component" value="Unassembled WGS sequence"/>
</dbReference>
<evidence type="ECO:0000256" key="3">
    <source>
        <dbReference type="ARBA" id="ARBA00022723"/>
    </source>
</evidence>
<evidence type="ECO:0000256" key="1">
    <source>
        <dbReference type="ARBA" id="ARBA00001936"/>
    </source>
</evidence>
<protein>
    <submittedName>
        <fullName evidence="14">Alpha-glucosidase/alpha-galactosidase</fullName>
    </submittedName>
</protein>
<proteinExistence type="inferred from homology"/>
<keyword evidence="10" id="KW-0170">Cobalt</keyword>